<evidence type="ECO:0000256" key="7">
    <source>
        <dbReference type="ARBA" id="ARBA00023143"/>
    </source>
</evidence>
<comment type="similarity">
    <text evidence="8">Belongs to the FliO/MopB family.</text>
</comment>
<keyword evidence="13" id="KW-1185">Reference proteome</keyword>
<dbReference type="GO" id="GO:0044781">
    <property type="term" value="P:bacterial-type flagellum organization"/>
    <property type="evidence" value="ECO:0007669"/>
    <property type="project" value="InterPro"/>
</dbReference>
<evidence type="ECO:0000313" key="12">
    <source>
        <dbReference type="EMBL" id="QDS95853.1"/>
    </source>
</evidence>
<keyword evidence="3" id="KW-1003">Cell membrane</keyword>
<sequence length="252" mass="27107" precursor="true">MYSRFDRLSRFPCKGFLSGFAACILAGISLTSAGFAQSIQGQGFAQSETQEATRYRPADEVVLARPGDRVTLVNAQDAGHDQAAASPFRGEAAPASRDVSPFRSVETNPDEEKQARQTLPLATVISSLAIVLGLFAALVWVWRRGGGSTLGGLSKEAFQVIGRSPLAPRQNMVLVRCGRRVLVLAVSGTSTSTLAEITDPDEVAELLALTGGGVGHHQFQQTLAELGKERPQQKRFVDTDEEDRPRHLFASV</sequence>
<keyword evidence="4 10" id="KW-0812">Transmembrane</keyword>
<keyword evidence="12" id="KW-0969">Cilium</keyword>
<evidence type="ECO:0000256" key="11">
    <source>
        <dbReference type="SAM" id="SignalP"/>
    </source>
</evidence>
<dbReference type="GO" id="GO:0005886">
    <property type="term" value="C:plasma membrane"/>
    <property type="evidence" value="ECO:0007669"/>
    <property type="project" value="UniProtKB-SubCell"/>
</dbReference>
<gene>
    <name evidence="12" type="ORF">FF011L_46540</name>
</gene>
<name>A0A517MLU7_9BACT</name>
<feature type="transmembrane region" description="Helical" evidence="10">
    <location>
        <begin position="119"/>
        <end position="142"/>
    </location>
</feature>
<dbReference type="GO" id="GO:0009425">
    <property type="term" value="C:bacterial-type flagellum basal body"/>
    <property type="evidence" value="ECO:0007669"/>
    <property type="project" value="UniProtKB-SubCell"/>
</dbReference>
<feature type="region of interest" description="Disordered" evidence="9">
    <location>
        <begin position="83"/>
        <end position="114"/>
    </location>
</feature>
<dbReference type="Proteomes" id="UP000320672">
    <property type="component" value="Chromosome"/>
</dbReference>
<keyword evidence="5 10" id="KW-1133">Transmembrane helix</keyword>
<evidence type="ECO:0000313" key="13">
    <source>
        <dbReference type="Proteomes" id="UP000320672"/>
    </source>
</evidence>
<organism evidence="12 13">
    <name type="scientific">Roseimaritima multifibrata</name>
    <dbReference type="NCBI Taxonomy" id="1930274"/>
    <lineage>
        <taxon>Bacteria</taxon>
        <taxon>Pseudomonadati</taxon>
        <taxon>Planctomycetota</taxon>
        <taxon>Planctomycetia</taxon>
        <taxon>Pirellulales</taxon>
        <taxon>Pirellulaceae</taxon>
        <taxon>Roseimaritima</taxon>
    </lineage>
</organism>
<evidence type="ECO:0000256" key="4">
    <source>
        <dbReference type="ARBA" id="ARBA00022692"/>
    </source>
</evidence>
<keyword evidence="12" id="KW-0282">Flagellum</keyword>
<dbReference type="AlphaFoldDB" id="A0A517MLU7"/>
<dbReference type="Pfam" id="PF04347">
    <property type="entry name" value="FliO"/>
    <property type="match status" value="1"/>
</dbReference>
<dbReference type="PANTHER" id="PTHR38766">
    <property type="entry name" value="FLAGELLAR PROTEIN FLIO"/>
    <property type="match status" value="1"/>
</dbReference>
<accession>A0A517MLU7</accession>
<evidence type="ECO:0000256" key="8">
    <source>
        <dbReference type="ARBA" id="ARBA00037937"/>
    </source>
</evidence>
<keyword evidence="6 10" id="KW-0472">Membrane</keyword>
<evidence type="ECO:0000256" key="1">
    <source>
        <dbReference type="ARBA" id="ARBA00004117"/>
    </source>
</evidence>
<evidence type="ECO:0000256" key="5">
    <source>
        <dbReference type="ARBA" id="ARBA00022989"/>
    </source>
</evidence>
<evidence type="ECO:0000256" key="6">
    <source>
        <dbReference type="ARBA" id="ARBA00023136"/>
    </source>
</evidence>
<evidence type="ECO:0000256" key="2">
    <source>
        <dbReference type="ARBA" id="ARBA00004236"/>
    </source>
</evidence>
<evidence type="ECO:0000256" key="10">
    <source>
        <dbReference type="SAM" id="Phobius"/>
    </source>
</evidence>
<dbReference type="PANTHER" id="PTHR38766:SF1">
    <property type="entry name" value="FLAGELLAR PROTEIN FLIO"/>
    <property type="match status" value="1"/>
</dbReference>
<protein>
    <submittedName>
        <fullName evidence="12">Flagellar biosynthesis protein, FliO</fullName>
    </submittedName>
</protein>
<keyword evidence="7" id="KW-0975">Bacterial flagellum</keyword>
<evidence type="ECO:0000256" key="3">
    <source>
        <dbReference type="ARBA" id="ARBA00022475"/>
    </source>
</evidence>
<comment type="subcellular location">
    <subcellularLocation>
        <location evidence="1">Bacterial flagellum basal body</location>
    </subcellularLocation>
    <subcellularLocation>
        <location evidence="2">Cell membrane</location>
    </subcellularLocation>
</comment>
<dbReference type="KEGG" id="rml:FF011L_46540"/>
<feature type="chain" id="PRO_5021927134" evidence="11">
    <location>
        <begin position="37"/>
        <end position="252"/>
    </location>
</feature>
<dbReference type="RefSeq" id="WP_145354080.1">
    <property type="nucleotide sequence ID" value="NZ_CP036262.1"/>
</dbReference>
<reference evidence="12 13" key="1">
    <citation type="submission" date="2019-02" db="EMBL/GenBank/DDBJ databases">
        <title>Deep-cultivation of Planctomycetes and their phenomic and genomic characterization uncovers novel biology.</title>
        <authorList>
            <person name="Wiegand S."/>
            <person name="Jogler M."/>
            <person name="Boedeker C."/>
            <person name="Pinto D."/>
            <person name="Vollmers J."/>
            <person name="Rivas-Marin E."/>
            <person name="Kohn T."/>
            <person name="Peeters S.H."/>
            <person name="Heuer A."/>
            <person name="Rast P."/>
            <person name="Oberbeckmann S."/>
            <person name="Bunk B."/>
            <person name="Jeske O."/>
            <person name="Meyerdierks A."/>
            <person name="Storesund J.E."/>
            <person name="Kallscheuer N."/>
            <person name="Luecker S."/>
            <person name="Lage O.M."/>
            <person name="Pohl T."/>
            <person name="Merkel B.J."/>
            <person name="Hornburger P."/>
            <person name="Mueller R.-W."/>
            <person name="Bruemmer F."/>
            <person name="Labrenz M."/>
            <person name="Spormann A.M."/>
            <person name="Op den Camp H."/>
            <person name="Overmann J."/>
            <person name="Amann R."/>
            <person name="Jetten M.S.M."/>
            <person name="Mascher T."/>
            <person name="Medema M.H."/>
            <person name="Devos D.P."/>
            <person name="Kaster A.-K."/>
            <person name="Ovreas L."/>
            <person name="Rohde M."/>
            <person name="Galperin M.Y."/>
            <person name="Jogler C."/>
        </authorList>
    </citation>
    <scope>NUCLEOTIDE SEQUENCE [LARGE SCALE GENOMIC DNA]</scope>
    <source>
        <strain evidence="12 13">FF011L</strain>
    </source>
</reference>
<evidence type="ECO:0000256" key="9">
    <source>
        <dbReference type="SAM" id="MobiDB-lite"/>
    </source>
</evidence>
<dbReference type="InterPro" id="IPR052205">
    <property type="entry name" value="FliO/MopB"/>
</dbReference>
<keyword evidence="11" id="KW-0732">Signal</keyword>
<proteinExistence type="inferred from homology"/>
<dbReference type="OrthoDB" id="286691at2"/>
<feature type="signal peptide" evidence="11">
    <location>
        <begin position="1"/>
        <end position="36"/>
    </location>
</feature>
<dbReference type="InterPro" id="IPR022781">
    <property type="entry name" value="Flagellar_biosynth_FliO"/>
</dbReference>
<keyword evidence="12" id="KW-0966">Cell projection</keyword>
<dbReference type="EMBL" id="CP036262">
    <property type="protein sequence ID" value="QDS95853.1"/>
    <property type="molecule type" value="Genomic_DNA"/>
</dbReference>